<proteinExistence type="predicted"/>
<gene>
    <name evidence="1" type="ORF">RRG08_028879</name>
</gene>
<evidence type="ECO:0000313" key="1">
    <source>
        <dbReference type="EMBL" id="KAK3759877.1"/>
    </source>
</evidence>
<organism evidence="1 2">
    <name type="scientific">Elysia crispata</name>
    <name type="common">lettuce slug</name>
    <dbReference type="NCBI Taxonomy" id="231223"/>
    <lineage>
        <taxon>Eukaryota</taxon>
        <taxon>Metazoa</taxon>
        <taxon>Spiralia</taxon>
        <taxon>Lophotrochozoa</taxon>
        <taxon>Mollusca</taxon>
        <taxon>Gastropoda</taxon>
        <taxon>Heterobranchia</taxon>
        <taxon>Euthyneura</taxon>
        <taxon>Panpulmonata</taxon>
        <taxon>Sacoglossa</taxon>
        <taxon>Placobranchoidea</taxon>
        <taxon>Plakobranchidae</taxon>
        <taxon>Elysia</taxon>
    </lineage>
</organism>
<reference evidence="1" key="1">
    <citation type="journal article" date="2023" name="G3 (Bethesda)">
        <title>A reference genome for the long-term kleptoplast-retaining sea slug Elysia crispata morphotype clarki.</title>
        <authorList>
            <person name="Eastman K.E."/>
            <person name="Pendleton A.L."/>
            <person name="Shaikh M.A."/>
            <person name="Suttiyut T."/>
            <person name="Ogas R."/>
            <person name="Tomko P."/>
            <person name="Gavelis G."/>
            <person name="Widhalm J.R."/>
            <person name="Wisecaver J.H."/>
        </authorList>
    </citation>
    <scope>NUCLEOTIDE SEQUENCE</scope>
    <source>
        <strain evidence="1">ECLA1</strain>
    </source>
</reference>
<evidence type="ECO:0000313" key="2">
    <source>
        <dbReference type="Proteomes" id="UP001283361"/>
    </source>
</evidence>
<dbReference type="AlphaFoldDB" id="A0AAE0YZD6"/>
<sequence length="176" mass="19693">MKTTKERFLSRGPVMSSGRVHQALLDHRPGFLTNEGISEILTLGVCPHPVSQSITRSPRAIPKPQQIRRTDEIMAWARASWHVSGCGEHLKQKLKKKWTAGTRIPFNHPKLMLATTTLWVSLLHITVCPGEVRLLHDEDTVEINPLVSTTAARPLTGTSRDFSAHAGLTPLWYRHA</sequence>
<keyword evidence="2" id="KW-1185">Reference proteome</keyword>
<accession>A0AAE0YZD6</accession>
<comment type="caution">
    <text evidence="1">The sequence shown here is derived from an EMBL/GenBank/DDBJ whole genome shotgun (WGS) entry which is preliminary data.</text>
</comment>
<name>A0AAE0YZD6_9GAST</name>
<protein>
    <submittedName>
        <fullName evidence="1">Uncharacterized protein</fullName>
    </submittedName>
</protein>
<dbReference type="Proteomes" id="UP001283361">
    <property type="component" value="Unassembled WGS sequence"/>
</dbReference>
<dbReference type="EMBL" id="JAWDGP010005065">
    <property type="protein sequence ID" value="KAK3759877.1"/>
    <property type="molecule type" value="Genomic_DNA"/>
</dbReference>